<name>A0AAV4DYA0_9GAST</name>
<reference evidence="1 2" key="1">
    <citation type="journal article" date="2021" name="Elife">
        <title>Chloroplast acquisition without the gene transfer in kleptoplastic sea slugs, Plakobranchus ocellatus.</title>
        <authorList>
            <person name="Maeda T."/>
            <person name="Takahashi S."/>
            <person name="Yoshida T."/>
            <person name="Shimamura S."/>
            <person name="Takaki Y."/>
            <person name="Nagai Y."/>
            <person name="Toyoda A."/>
            <person name="Suzuki Y."/>
            <person name="Arimoto A."/>
            <person name="Ishii H."/>
            <person name="Satoh N."/>
            <person name="Nishiyama T."/>
            <person name="Hasebe M."/>
            <person name="Maruyama T."/>
            <person name="Minagawa J."/>
            <person name="Obokata J."/>
            <person name="Shigenobu S."/>
        </authorList>
    </citation>
    <scope>NUCLEOTIDE SEQUENCE [LARGE SCALE GENOMIC DNA]</scope>
</reference>
<gene>
    <name evidence="1" type="ORF">PoB_007548500</name>
</gene>
<sequence>MDFCEISCFLWRKEERRELIESKSFSLRKSQTFDGSYMRSALAAILCSIDTTLGEDATETAVLASSAAEYWCANSRQYSQKGFR</sequence>
<dbReference type="EMBL" id="BLXT01008455">
    <property type="protein sequence ID" value="GFO48980.1"/>
    <property type="molecule type" value="Genomic_DNA"/>
</dbReference>
<proteinExistence type="predicted"/>
<comment type="caution">
    <text evidence="1">The sequence shown here is derived from an EMBL/GenBank/DDBJ whole genome shotgun (WGS) entry which is preliminary data.</text>
</comment>
<dbReference type="Proteomes" id="UP000735302">
    <property type="component" value="Unassembled WGS sequence"/>
</dbReference>
<dbReference type="AlphaFoldDB" id="A0AAV4DYA0"/>
<evidence type="ECO:0000313" key="1">
    <source>
        <dbReference type="EMBL" id="GFO48980.1"/>
    </source>
</evidence>
<evidence type="ECO:0000313" key="2">
    <source>
        <dbReference type="Proteomes" id="UP000735302"/>
    </source>
</evidence>
<accession>A0AAV4DYA0</accession>
<protein>
    <submittedName>
        <fullName evidence="1">Uncharacterized protein</fullName>
    </submittedName>
</protein>
<organism evidence="1 2">
    <name type="scientific">Plakobranchus ocellatus</name>
    <dbReference type="NCBI Taxonomy" id="259542"/>
    <lineage>
        <taxon>Eukaryota</taxon>
        <taxon>Metazoa</taxon>
        <taxon>Spiralia</taxon>
        <taxon>Lophotrochozoa</taxon>
        <taxon>Mollusca</taxon>
        <taxon>Gastropoda</taxon>
        <taxon>Heterobranchia</taxon>
        <taxon>Euthyneura</taxon>
        <taxon>Panpulmonata</taxon>
        <taxon>Sacoglossa</taxon>
        <taxon>Placobranchoidea</taxon>
        <taxon>Plakobranchidae</taxon>
        <taxon>Plakobranchus</taxon>
    </lineage>
</organism>
<keyword evidence="2" id="KW-1185">Reference proteome</keyword>